<feature type="non-terminal residue" evidence="1">
    <location>
        <position position="1"/>
    </location>
</feature>
<sequence length="210" mass="23496">ELCELLAFKRRKEKTVGPMTNAQLATAFREGVQQSDDAETISDTYVQMANLVDKRIMNLPDVVALVFELDAKFGQTNPINALTKIYNIALKAKDDEKVFWAVATIHDAWMSGAMHGETLSLRYIQGTGPQSGGKGFIDLTNQKLELKNYIISEFIDSYTQWGPQIRQKMRSVLTSHKAYRQACGFTDGDGDITFRGTWPGSAENAFQLCE</sequence>
<dbReference type="Proteomes" id="UP001189429">
    <property type="component" value="Unassembled WGS sequence"/>
</dbReference>
<protein>
    <submittedName>
        <fullName evidence="1">Uncharacterized protein</fullName>
    </submittedName>
</protein>
<gene>
    <name evidence="1" type="ORF">PCOR1329_LOCUS80376</name>
</gene>
<keyword evidence="2" id="KW-1185">Reference proteome</keyword>
<evidence type="ECO:0000313" key="1">
    <source>
        <dbReference type="EMBL" id="CAK0904304.1"/>
    </source>
</evidence>
<accession>A0ABN9XXT9</accession>
<proteinExistence type="predicted"/>
<feature type="non-terminal residue" evidence="1">
    <location>
        <position position="210"/>
    </location>
</feature>
<reference evidence="1" key="1">
    <citation type="submission" date="2023-10" db="EMBL/GenBank/DDBJ databases">
        <authorList>
            <person name="Chen Y."/>
            <person name="Shah S."/>
            <person name="Dougan E. K."/>
            <person name="Thang M."/>
            <person name="Chan C."/>
        </authorList>
    </citation>
    <scope>NUCLEOTIDE SEQUENCE [LARGE SCALE GENOMIC DNA]</scope>
</reference>
<organism evidence="1 2">
    <name type="scientific">Prorocentrum cordatum</name>
    <dbReference type="NCBI Taxonomy" id="2364126"/>
    <lineage>
        <taxon>Eukaryota</taxon>
        <taxon>Sar</taxon>
        <taxon>Alveolata</taxon>
        <taxon>Dinophyceae</taxon>
        <taxon>Prorocentrales</taxon>
        <taxon>Prorocentraceae</taxon>
        <taxon>Prorocentrum</taxon>
    </lineage>
</organism>
<comment type="caution">
    <text evidence="1">The sequence shown here is derived from an EMBL/GenBank/DDBJ whole genome shotgun (WGS) entry which is preliminary data.</text>
</comment>
<name>A0ABN9XXT9_9DINO</name>
<evidence type="ECO:0000313" key="2">
    <source>
        <dbReference type="Proteomes" id="UP001189429"/>
    </source>
</evidence>
<dbReference type="EMBL" id="CAUYUJ010021384">
    <property type="protein sequence ID" value="CAK0904304.1"/>
    <property type="molecule type" value="Genomic_DNA"/>
</dbReference>